<keyword evidence="4" id="KW-1003">Cell membrane</keyword>
<keyword evidence="10" id="KW-1185">Reference proteome</keyword>
<dbReference type="Proteomes" id="UP000037931">
    <property type="component" value="Unassembled WGS sequence"/>
</dbReference>
<proteinExistence type="inferred from homology"/>
<dbReference type="AlphaFoldDB" id="A0A0M9GJZ1"/>
<dbReference type="STRING" id="50340.PF66_00574"/>
<evidence type="ECO:0000256" key="1">
    <source>
        <dbReference type="ARBA" id="ARBA00004651"/>
    </source>
</evidence>
<dbReference type="RefSeq" id="WP_054061838.1">
    <property type="nucleotide sequence ID" value="NZ_JSYZ01000002.1"/>
</dbReference>
<organism evidence="9 10">
    <name type="scientific">Pseudomonas asplenii</name>
    <dbReference type="NCBI Taxonomy" id="53407"/>
    <lineage>
        <taxon>Bacteria</taxon>
        <taxon>Pseudomonadati</taxon>
        <taxon>Pseudomonadota</taxon>
        <taxon>Gammaproteobacteria</taxon>
        <taxon>Pseudomonadales</taxon>
        <taxon>Pseudomonadaceae</taxon>
        <taxon>Pseudomonas</taxon>
    </lineage>
</organism>
<sequence>MANQASITDAPGEQRRASRNSFTEGCIDSLPVCLTFMFLFFSIGAASRDAGFTGLQALIMTFTVHAAPLQVFLAQHGANLTVMSILFTTLVVNFRFLIMSSVLTEHFKGVPLWKSLLSAQLLSISTFTLSNAKKGMIANVYNYYLGCGISTLSIAIVATGLGYWVSGDQNPLLQSVIGVILPIHFTVLASLAWPKLKPMIATGAGFALTPIVGRYLHDYQIFVVPFALGAALLIWDELFERKSQ</sequence>
<dbReference type="OrthoDB" id="6946874at2"/>
<accession>A0A0M9GJZ1</accession>
<evidence type="ECO:0000256" key="7">
    <source>
        <dbReference type="ARBA" id="ARBA00023136"/>
    </source>
</evidence>
<reference evidence="9 10" key="1">
    <citation type="journal article" date="2015" name="PLoS ONE">
        <title>Rice-Infecting Pseudomonas Genomes Are Highly Accessorized and Harbor Multiple Putative Virulence Mechanisms to Cause Sheath Brown Rot.</title>
        <authorList>
            <person name="Quibod I.L."/>
            <person name="Grande G."/>
            <person name="Oreiro E.G."/>
            <person name="Borja F.N."/>
            <person name="Dossa G.S."/>
            <person name="Mauleon R."/>
            <person name="Cruz C.V."/>
            <person name="Oliva R."/>
        </authorList>
    </citation>
    <scope>NUCLEOTIDE SEQUENCE [LARGE SCALE GENOMIC DNA]</scope>
    <source>
        <strain evidence="9 10">IRRI 6609</strain>
    </source>
</reference>
<evidence type="ECO:0000256" key="3">
    <source>
        <dbReference type="ARBA" id="ARBA00022448"/>
    </source>
</evidence>
<dbReference type="PANTHER" id="PTHR34979:SF1">
    <property type="entry name" value="INNER MEMBRANE PROTEIN YGAZ"/>
    <property type="match status" value="1"/>
</dbReference>
<keyword evidence="6 8" id="KW-1133">Transmembrane helix</keyword>
<evidence type="ECO:0000256" key="8">
    <source>
        <dbReference type="SAM" id="Phobius"/>
    </source>
</evidence>
<comment type="subcellular location">
    <subcellularLocation>
        <location evidence="1">Cell membrane</location>
        <topology evidence="1">Multi-pass membrane protein</topology>
    </subcellularLocation>
</comment>
<feature type="transmembrane region" description="Helical" evidence="8">
    <location>
        <begin position="172"/>
        <end position="192"/>
    </location>
</feature>
<dbReference type="Pfam" id="PF03591">
    <property type="entry name" value="AzlC"/>
    <property type="match status" value="1"/>
</dbReference>
<dbReference type="GO" id="GO:0005886">
    <property type="term" value="C:plasma membrane"/>
    <property type="evidence" value="ECO:0007669"/>
    <property type="project" value="UniProtKB-SubCell"/>
</dbReference>
<dbReference type="GO" id="GO:1903785">
    <property type="term" value="P:L-valine transmembrane transport"/>
    <property type="evidence" value="ECO:0007669"/>
    <property type="project" value="TreeGrafter"/>
</dbReference>
<keyword evidence="3" id="KW-0813">Transport</keyword>
<feature type="transmembrane region" description="Helical" evidence="8">
    <location>
        <begin position="141"/>
        <end position="166"/>
    </location>
</feature>
<evidence type="ECO:0000256" key="5">
    <source>
        <dbReference type="ARBA" id="ARBA00022692"/>
    </source>
</evidence>
<evidence type="ECO:0000313" key="9">
    <source>
        <dbReference type="EMBL" id="KPA92833.1"/>
    </source>
</evidence>
<feature type="transmembrane region" description="Helical" evidence="8">
    <location>
        <begin position="80"/>
        <end position="98"/>
    </location>
</feature>
<dbReference type="PATRIC" id="fig|50340.43.peg.2580"/>
<dbReference type="PANTHER" id="PTHR34979">
    <property type="entry name" value="INNER MEMBRANE PROTEIN YGAZ"/>
    <property type="match status" value="1"/>
</dbReference>
<feature type="transmembrane region" description="Helical" evidence="8">
    <location>
        <begin position="222"/>
        <end position="239"/>
    </location>
</feature>
<comment type="similarity">
    <text evidence="2">Belongs to the AzlC family.</text>
</comment>
<protein>
    <submittedName>
        <fullName evidence="9">Putative branched-chain amino acid permease (Azaleucine resistance)</fullName>
    </submittedName>
</protein>
<evidence type="ECO:0000256" key="2">
    <source>
        <dbReference type="ARBA" id="ARBA00010735"/>
    </source>
</evidence>
<dbReference type="InterPro" id="IPR011606">
    <property type="entry name" value="Brnchd-chn_aa_trnsp_permease"/>
</dbReference>
<feature type="transmembrane region" description="Helical" evidence="8">
    <location>
        <begin position="25"/>
        <end position="46"/>
    </location>
</feature>
<keyword evidence="5 8" id="KW-0812">Transmembrane</keyword>
<evidence type="ECO:0000256" key="6">
    <source>
        <dbReference type="ARBA" id="ARBA00022989"/>
    </source>
</evidence>
<evidence type="ECO:0000256" key="4">
    <source>
        <dbReference type="ARBA" id="ARBA00022475"/>
    </source>
</evidence>
<keyword evidence="7 8" id="KW-0472">Membrane</keyword>
<evidence type="ECO:0000313" key="10">
    <source>
        <dbReference type="Proteomes" id="UP000037931"/>
    </source>
</evidence>
<dbReference type="EMBL" id="JSYZ01000002">
    <property type="protein sequence ID" value="KPA92833.1"/>
    <property type="molecule type" value="Genomic_DNA"/>
</dbReference>
<comment type="caution">
    <text evidence="9">The sequence shown here is derived from an EMBL/GenBank/DDBJ whole genome shotgun (WGS) entry which is preliminary data.</text>
</comment>
<gene>
    <name evidence="9" type="ORF">PF66_00574</name>
</gene>
<name>A0A0M9GJZ1_9PSED</name>